<gene>
    <name evidence="1" type="ORF">FYJ64_01905</name>
</gene>
<dbReference type="GeneID" id="303114067"/>
<name>A0A6L5Y2R6_9FIRM</name>
<proteinExistence type="predicted"/>
<reference evidence="1 2" key="1">
    <citation type="submission" date="2019-08" db="EMBL/GenBank/DDBJ databases">
        <title>In-depth cultivation of the pig gut microbiome towards novel bacterial diversity and tailored functional studies.</title>
        <authorList>
            <person name="Wylensek D."/>
            <person name="Hitch T.C.A."/>
            <person name="Clavel T."/>
        </authorList>
    </citation>
    <scope>NUCLEOTIDE SEQUENCE [LARGE SCALE GENOMIC DNA]</scope>
    <source>
        <strain evidence="1 2">WCA-MUC-591-APC-3H</strain>
    </source>
</reference>
<dbReference type="Proteomes" id="UP000474676">
    <property type="component" value="Unassembled WGS sequence"/>
</dbReference>
<keyword evidence="2" id="KW-1185">Reference proteome</keyword>
<organism evidence="1 2">
    <name type="scientific">Hornefia butyriciproducens</name>
    <dbReference type="NCBI Taxonomy" id="2652293"/>
    <lineage>
        <taxon>Bacteria</taxon>
        <taxon>Bacillati</taxon>
        <taxon>Bacillota</taxon>
        <taxon>Clostridia</taxon>
        <taxon>Peptostreptococcales</taxon>
        <taxon>Anaerovoracaceae</taxon>
        <taxon>Hornefia</taxon>
    </lineage>
</organism>
<dbReference type="RefSeq" id="WP_154573556.1">
    <property type="nucleotide sequence ID" value="NZ_VUMZ01000001.1"/>
</dbReference>
<accession>A0A6L5Y2R6</accession>
<protein>
    <submittedName>
        <fullName evidence="1">Type I-E CRISPR-associated protein Cse1/CasA</fullName>
    </submittedName>
</protein>
<evidence type="ECO:0000313" key="2">
    <source>
        <dbReference type="Proteomes" id="UP000474676"/>
    </source>
</evidence>
<comment type="caution">
    <text evidence="1">The sequence shown here is derived from an EMBL/GenBank/DDBJ whole genome shotgun (WGS) entry which is preliminary data.</text>
</comment>
<dbReference type="AlphaFoldDB" id="A0A6L5Y2R6"/>
<evidence type="ECO:0000313" key="1">
    <source>
        <dbReference type="EMBL" id="MST51084.1"/>
    </source>
</evidence>
<dbReference type="EMBL" id="VUMZ01000001">
    <property type="protein sequence ID" value="MST51084.1"/>
    <property type="molecule type" value="Genomic_DNA"/>
</dbReference>
<dbReference type="InterPro" id="IPR013381">
    <property type="entry name" value="CRISPR-assoc_prot_Cse1"/>
</dbReference>
<dbReference type="Gene3D" id="1.10.132.100">
    <property type="match status" value="1"/>
</dbReference>
<sequence length="569" mass="65137">MGRYNLVEEPWISVLDYEKKEKKDVSLLDLFDNAEKYRCLAGEMETQNFAVMRMLLAIVQTVFSRFDLYGDCLPGVKVDERYVQIEQVDVTNRTKYAEAAEDTWFEMYAGNTFPAIVSEYLQCWKDRFFLFDDEYPFYQVNKVEMDDIISKIPKKSQPAKIYGKNLNRTISESENKKALFSPVAGTEHGKRTTKDLMSCAELSRWLLTFQGYSGLADKVSLVTKDQTTSKGWLFDLGGIYLKGNNLYETLILNYIPVIFREGLIGRIQRPCWEMSGSLVVNKLCNGAPIDNFSELYTNWSRAVYIDAGSDTNKPVEINVVKLPDIVHTEDSIEPMTIWRYNDSGPNKGRYTPRKHKAEQSLWRSFGAIAMPSALLSTEKYLRPRIFDQYELLVQADGSRWTDLVGVSMADDGNATSWLPVDEVCDSFQINDGVLVDETDGGWVIRINDTVEITKEAVSSTYRKFLKGICDIRNIKDKAADGFINEGLAEVYDEIDIDFKSWLASIEPNDSKDQKIMNWKKHLKGVLLNRAETLFENGSGRDMTGVIKDDRVDNIVTQYLRFVHLINKKL</sequence>
<dbReference type="Pfam" id="PF09481">
    <property type="entry name" value="CRISPR_Cse1"/>
    <property type="match status" value="1"/>
</dbReference>